<proteinExistence type="predicted"/>
<dbReference type="AlphaFoldDB" id="A0A650GD29"/>
<dbReference type="Proteomes" id="UP000271708">
    <property type="component" value="Chromosome"/>
</dbReference>
<feature type="region of interest" description="Disordered" evidence="1">
    <location>
        <begin position="47"/>
        <end position="69"/>
    </location>
</feature>
<evidence type="ECO:0000313" key="3">
    <source>
        <dbReference type="Proteomes" id="UP000271708"/>
    </source>
</evidence>
<dbReference type="KEGG" id="jme:EEW87_16375"/>
<sequence>MSGSECRCSRPIQDDGAICWTCARSAADDLVTLRWLVDELDVTASRQSRVGTGGGGGRRGGAERPLPFDPRASELRATIRAGLDWLEVELRGELGPAALRAHEDAETIASTAGRWVADATRAVDLPPERRYVGTCDVAGCAGHLFAERWQPTVVCGLCGAQHGVEETTARMLEQIPDRLMTAAEIERLSDASDWLGPEPVTAKEVLRWQDEGRLLRHGTTRLVLGRQRPLYRLGDVQELAAERDRRRHDRKTRKISA</sequence>
<gene>
    <name evidence="2" type="ORF">EEW87_16375</name>
</gene>
<reference evidence="2 3" key="1">
    <citation type="submission" date="2019-09" db="EMBL/GenBank/DDBJ databases">
        <title>Complete Genome Sequence of Janibacter melonis M714 with both human health impact and industrial applications.</title>
        <authorList>
            <person name="Jin M."/>
            <person name="Zhao Q.R."/>
        </authorList>
    </citation>
    <scope>NUCLEOTIDE SEQUENCE [LARGE SCALE GENOMIC DNA]</scope>
    <source>
        <strain evidence="2 3">M714</strain>
    </source>
</reference>
<dbReference type="GeneID" id="59160373"/>
<name>A0A650GD29_9MICO</name>
<dbReference type="RefSeq" id="WP_123091052.1">
    <property type="nucleotide sequence ID" value="NZ_CP044548.2"/>
</dbReference>
<protein>
    <submittedName>
        <fullName evidence="2">Uncharacterized protein</fullName>
    </submittedName>
</protein>
<evidence type="ECO:0000256" key="1">
    <source>
        <dbReference type="SAM" id="MobiDB-lite"/>
    </source>
</evidence>
<evidence type="ECO:0000313" key="2">
    <source>
        <dbReference type="EMBL" id="QGX08247.1"/>
    </source>
</evidence>
<dbReference type="EMBL" id="CP044548">
    <property type="protein sequence ID" value="QGX08247.1"/>
    <property type="molecule type" value="Genomic_DNA"/>
</dbReference>
<organism evidence="2 3">
    <name type="scientific">Janibacter melonis</name>
    <dbReference type="NCBI Taxonomy" id="262209"/>
    <lineage>
        <taxon>Bacteria</taxon>
        <taxon>Bacillati</taxon>
        <taxon>Actinomycetota</taxon>
        <taxon>Actinomycetes</taxon>
        <taxon>Micrococcales</taxon>
        <taxon>Intrasporangiaceae</taxon>
        <taxon>Janibacter</taxon>
    </lineage>
</organism>
<accession>A0A650GD29</accession>